<feature type="transmembrane region" description="Helical" evidence="1">
    <location>
        <begin position="197"/>
        <end position="213"/>
    </location>
</feature>
<keyword evidence="1" id="KW-0812">Transmembrane</keyword>
<feature type="transmembrane region" description="Helical" evidence="1">
    <location>
        <begin position="169"/>
        <end position="190"/>
    </location>
</feature>
<dbReference type="KEGG" id="ome:OLMES_5591"/>
<feature type="transmembrane region" description="Helical" evidence="1">
    <location>
        <begin position="219"/>
        <end position="237"/>
    </location>
</feature>
<feature type="transmembrane region" description="Helical" evidence="1">
    <location>
        <begin position="70"/>
        <end position="92"/>
    </location>
</feature>
<evidence type="ECO:0000256" key="1">
    <source>
        <dbReference type="SAM" id="Phobius"/>
    </source>
</evidence>
<feature type="transmembrane region" description="Helical" evidence="1">
    <location>
        <begin position="349"/>
        <end position="368"/>
    </location>
</feature>
<sequence length="429" mass="48487">MKTLLFFVLYLFPLLLLFSYRSKYGARVLRVNCSSIVMLFYIISNHIGLVFLFFAEHGVKQLSYINKDTVLYLAACSSVVVFIYIVIDALLLKVSPYQRLVDVKAITDERINYIPIIGVGLVTGAIAMAKFLDNSPLLMLLSGDFSGAHSARLSTYSDGNHFWGIKPSYLKIIFEVLLFAMTIPLVKFAANKKTGNLLIYIPLLIIVMLESMSNVSKGALIIPLFQIWILYSLVSHSSQLNNRFVFWAVTVTVIIISSISAYIMHKSAIDFLYPIERLTLGNLIPQYVVVNYFNFDNILYGATAPRWMSFGAHTQILLDVFAWKELTGWSDGSFYTAPSSFVAHGHANLHIFGVMLLTAAVFFFLRMIDLLLITVKSETIYVALMVYTCYHFSILAAGASIAFMFDYYYFAVILFAFFFYSKSLTQKNG</sequence>
<feature type="transmembrane region" description="Helical" evidence="1">
    <location>
        <begin position="380"/>
        <end position="401"/>
    </location>
</feature>
<keyword evidence="1" id="KW-1133">Transmembrane helix</keyword>
<keyword evidence="3" id="KW-1185">Reference proteome</keyword>
<evidence type="ECO:0000313" key="3">
    <source>
        <dbReference type="Proteomes" id="UP000196027"/>
    </source>
</evidence>
<keyword evidence="1" id="KW-0472">Membrane</keyword>
<name>A0A1Y0IGE6_9GAMM</name>
<organism evidence="2 3">
    <name type="scientific">Oleiphilus messinensis</name>
    <dbReference type="NCBI Taxonomy" id="141451"/>
    <lineage>
        <taxon>Bacteria</taxon>
        <taxon>Pseudomonadati</taxon>
        <taxon>Pseudomonadota</taxon>
        <taxon>Gammaproteobacteria</taxon>
        <taxon>Oceanospirillales</taxon>
        <taxon>Oleiphilaceae</taxon>
        <taxon>Oleiphilus</taxon>
    </lineage>
</organism>
<dbReference type="Proteomes" id="UP000196027">
    <property type="component" value="Chromosome"/>
</dbReference>
<reference evidence="2 3" key="1">
    <citation type="submission" date="2017-05" db="EMBL/GenBank/DDBJ databases">
        <title>Genomic insights into alkan degradation activity of Oleiphilus messinensis.</title>
        <authorList>
            <person name="Kozyavkin S.A."/>
            <person name="Slesarev A.I."/>
            <person name="Golyshin P.N."/>
            <person name="Korzhenkov A."/>
            <person name="Golyshina O.N."/>
            <person name="Toshchakov S.V."/>
        </authorList>
    </citation>
    <scope>NUCLEOTIDE SEQUENCE [LARGE SCALE GENOMIC DNA]</scope>
    <source>
        <strain evidence="2 3">ME102</strain>
    </source>
</reference>
<dbReference type="EMBL" id="CP021425">
    <property type="protein sequence ID" value="ARU59571.1"/>
    <property type="molecule type" value="Genomic_DNA"/>
</dbReference>
<gene>
    <name evidence="2" type="ORF">OLMES_5591</name>
</gene>
<feature type="transmembrane region" description="Helical" evidence="1">
    <location>
        <begin position="244"/>
        <end position="264"/>
    </location>
</feature>
<feature type="transmembrane region" description="Helical" evidence="1">
    <location>
        <begin position="407"/>
        <end position="425"/>
    </location>
</feature>
<proteinExistence type="predicted"/>
<accession>A0A1Y0IGE6</accession>
<protein>
    <recommendedName>
        <fullName evidence="4">O-antigen polymerase</fullName>
    </recommendedName>
</protein>
<feature type="transmembrane region" description="Helical" evidence="1">
    <location>
        <begin position="6"/>
        <end position="24"/>
    </location>
</feature>
<evidence type="ECO:0008006" key="4">
    <source>
        <dbReference type="Google" id="ProtNLM"/>
    </source>
</evidence>
<feature type="transmembrane region" description="Helical" evidence="1">
    <location>
        <begin position="36"/>
        <end position="55"/>
    </location>
</feature>
<dbReference type="AlphaFoldDB" id="A0A1Y0IGE6"/>
<evidence type="ECO:0000313" key="2">
    <source>
        <dbReference type="EMBL" id="ARU59571.1"/>
    </source>
</evidence>
<feature type="transmembrane region" description="Helical" evidence="1">
    <location>
        <begin position="113"/>
        <end position="132"/>
    </location>
</feature>